<reference evidence="2 3" key="1">
    <citation type="submission" date="2016-10" db="EMBL/GenBank/DDBJ databases">
        <authorList>
            <person name="de Groot N.N."/>
        </authorList>
    </citation>
    <scope>NUCLEOTIDE SEQUENCE [LARGE SCALE GENOMIC DNA]</scope>
    <source>
        <strain evidence="2 3">ML2</strain>
    </source>
</reference>
<evidence type="ECO:0000313" key="3">
    <source>
        <dbReference type="Proteomes" id="UP000181899"/>
    </source>
</evidence>
<dbReference type="RefSeq" id="WP_074913040.1">
    <property type="nucleotide sequence ID" value="NZ_FOVK01000018.1"/>
</dbReference>
<feature type="transmembrane region" description="Helical" evidence="1">
    <location>
        <begin position="175"/>
        <end position="194"/>
    </location>
</feature>
<dbReference type="Proteomes" id="UP000181899">
    <property type="component" value="Unassembled WGS sequence"/>
</dbReference>
<evidence type="ECO:0000313" key="2">
    <source>
        <dbReference type="EMBL" id="SFO12467.1"/>
    </source>
</evidence>
<feature type="transmembrane region" description="Helical" evidence="1">
    <location>
        <begin position="92"/>
        <end position="109"/>
    </location>
</feature>
<dbReference type="EMBL" id="FOVK01000018">
    <property type="protein sequence ID" value="SFO12467.1"/>
    <property type="molecule type" value="Genomic_DNA"/>
</dbReference>
<proteinExistence type="predicted"/>
<gene>
    <name evidence="2" type="ORF">SAMN04488695_11813</name>
</gene>
<feature type="transmembrane region" description="Helical" evidence="1">
    <location>
        <begin position="239"/>
        <end position="257"/>
    </location>
</feature>
<accession>A0A1I5ELS3</accession>
<organism evidence="2 3">
    <name type="scientific">Proteiniclasticum ruminis</name>
    <dbReference type="NCBI Taxonomy" id="398199"/>
    <lineage>
        <taxon>Bacteria</taxon>
        <taxon>Bacillati</taxon>
        <taxon>Bacillota</taxon>
        <taxon>Clostridia</taxon>
        <taxon>Eubacteriales</taxon>
        <taxon>Clostridiaceae</taxon>
        <taxon>Proteiniclasticum</taxon>
    </lineage>
</organism>
<feature type="transmembrane region" description="Helical" evidence="1">
    <location>
        <begin position="30"/>
        <end position="46"/>
    </location>
</feature>
<protein>
    <submittedName>
        <fullName evidence="2">Uncharacterized protein</fullName>
    </submittedName>
</protein>
<feature type="transmembrane region" description="Helical" evidence="1">
    <location>
        <begin position="201"/>
        <end position="219"/>
    </location>
</feature>
<feature type="transmembrane region" description="Helical" evidence="1">
    <location>
        <begin position="115"/>
        <end position="133"/>
    </location>
</feature>
<dbReference type="AlphaFoldDB" id="A0A1I5ELS3"/>
<feature type="transmembrane region" description="Helical" evidence="1">
    <location>
        <begin position="52"/>
        <end position="71"/>
    </location>
</feature>
<feature type="transmembrane region" description="Helical" evidence="1">
    <location>
        <begin position="145"/>
        <end position="163"/>
    </location>
</feature>
<keyword evidence="1" id="KW-0472">Membrane</keyword>
<evidence type="ECO:0000256" key="1">
    <source>
        <dbReference type="SAM" id="Phobius"/>
    </source>
</evidence>
<name>A0A1I5ELS3_9CLOT</name>
<sequence length="276" mass="32824">MPLLSIFVSMVFYMLFLFLFLEYSREKQQFYKWFSIIALCSFPLWFLNIDSWFRWVKTISILIPLVFFNYIRISNDGHHEKSFMRLKEKWPMWILYAILMLNIIEAMLQDASSGYYFNAACGLMLCVTIPLPTKHWRVGKNDGKNTFAEILADLPLAWCLLYVTWNAAFVYGENIAYFASSLCILLVPQIWMFFKKRVDLWLMARVYTLAVHLLIRASYDIFTPVMDSSAWFSADFLRIWGIVNFALHLAYVLYVFSKSRKKETVLKYSEKYYAYE</sequence>
<keyword evidence="1" id="KW-1133">Transmembrane helix</keyword>
<dbReference type="OrthoDB" id="411176at2"/>
<keyword evidence="1" id="KW-0812">Transmembrane</keyword>
<feature type="transmembrane region" description="Helical" evidence="1">
    <location>
        <begin position="6"/>
        <end position="23"/>
    </location>
</feature>
<keyword evidence="3" id="KW-1185">Reference proteome</keyword>